<sequence>MPLPSLEKAPKATSNNSAAKRKATTVADADGDVPLAAAGADATGGDDSDSGDSDASEDPTFINVDFDFRAPAEVDEAALRRLLRQLFHTHANDLELYKVSEEMIRLAAGNQVTGEGGMGTVIKVEGDEDQAPFAFVTGIELNVRQPSNAASSLLTTYLASQLPATSPISSVLSSSSTSSPASKPWLFLHERFINLPAQVAPPLYRLLTEEIIASMSSSGAGEPSHAVFFGRVFSKEAYSDDEDEPMNGPGGAAEDDEDKPRGMKGAKRRKGITKKAKLPVNKGERRDWGYFRPEDELLEKHASHTHTYRFPPPQNAEDSYESPLYGRIVLVEWEKVKSGALWDQLERELTVQAMVAEQQ</sequence>
<dbReference type="OrthoDB" id="27543at2759"/>
<dbReference type="EMBL" id="KZ819334">
    <property type="protein sequence ID" value="PWN18714.1"/>
    <property type="molecule type" value="Genomic_DNA"/>
</dbReference>
<protein>
    <recommendedName>
        <fullName evidence="5">Protein BCP1</fullName>
    </recommendedName>
</protein>
<dbReference type="GeneID" id="37012734"/>
<dbReference type="Pfam" id="PF13862">
    <property type="entry name" value="BCCIP"/>
    <property type="match status" value="1"/>
</dbReference>
<dbReference type="AlphaFoldDB" id="A0A316U1J0"/>
<organism evidence="3 4">
    <name type="scientific">Pseudomicrostroma glucosiphilum</name>
    <dbReference type="NCBI Taxonomy" id="1684307"/>
    <lineage>
        <taxon>Eukaryota</taxon>
        <taxon>Fungi</taxon>
        <taxon>Dikarya</taxon>
        <taxon>Basidiomycota</taxon>
        <taxon>Ustilaginomycotina</taxon>
        <taxon>Exobasidiomycetes</taxon>
        <taxon>Microstromatales</taxon>
        <taxon>Microstromatales incertae sedis</taxon>
        <taxon>Pseudomicrostroma</taxon>
    </lineage>
</organism>
<accession>A0A316U1J0</accession>
<name>A0A316U1J0_9BASI</name>
<feature type="region of interest" description="Disordered" evidence="2">
    <location>
        <begin position="1"/>
        <end position="59"/>
    </location>
</feature>
<dbReference type="STRING" id="1684307.A0A316U1J0"/>
<comment type="similarity">
    <text evidence="1">Belongs to the BCP1 family.</text>
</comment>
<dbReference type="RefSeq" id="XP_025345874.1">
    <property type="nucleotide sequence ID" value="XM_025491000.1"/>
</dbReference>
<feature type="region of interest" description="Disordered" evidence="2">
    <location>
        <begin position="239"/>
        <end position="274"/>
    </location>
</feature>
<dbReference type="InterPro" id="IPR025602">
    <property type="entry name" value="BCP1_family"/>
</dbReference>
<gene>
    <name evidence="3" type="ORF">BCV69DRAFT_273137</name>
</gene>
<evidence type="ECO:0000313" key="4">
    <source>
        <dbReference type="Proteomes" id="UP000245942"/>
    </source>
</evidence>
<feature type="compositionally biased region" description="Basic residues" evidence="2">
    <location>
        <begin position="262"/>
        <end position="274"/>
    </location>
</feature>
<dbReference type="Proteomes" id="UP000245942">
    <property type="component" value="Unassembled WGS sequence"/>
</dbReference>
<dbReference type="PANTHER" id="PTHR13261">
    <property type="entry name" value="BRCA2 AND CDKN1A INTERACTING PROTEIN"/>
    <property type="match status" value="1"/>
</dbReference>
<evidence type="ECO:0000313" key="3">
    <source>
        <dbReference type="EMBL" id="PWN18714.1"/>
    </source>
</evidence>
<evidence type="ECO:0000256" key="1">
    <source>
        <dbReference type="ARBA" id="ARBA00006781"/>
    </source>
</evidence>
<feature type="compositionally biased region" description="Low complexity" evidence="2">
    <location>
        <begin position="32"/>
        <end position="43"/>
    </location>
</feature>
<evidence type="ECO:0008006" key="5">
    <source>
        <dbReference type="Google" id="ProtNLM"/>
    </source>
</evidence>
<dbReference type="GO" id="GO:0005634">
    <property type="term" value="C:nucleus"/>
    <property type="evidence" value="ECO:0007669"/>
    <property type="project" value="TreeGrafter"/>
</dbReference>
<reference evidence="3 4" key="1">
    <citation type="journal article" date="2018" name="Mol. Biol. Evol.">
        <title>Broad Genomic Sampling Reveals a Smut Pathogenic Ancestry of the Fungal Clade Ustilaginomycotina.</title>
        <authorList>
            <person name="Kijpornyongpan T."/>
            <person name="Mondo S.J."/>
            <person name="Barry K."/>
            <person name="Sandor L."/>
            <person name="Lee J."/>
            <person name="Lipzen A."/>
            <person name="Pangilinan J."/>
            <person name="LaButti K."/>
            <person name="Hainaut M."/>
            <person name="Henrissat B."/>
            <person name="Grigoriev I.V."/>
            <person name="Spatafora J.W."/>
            <person name="Aime M.C."/>
        </authorList>
    </citation>
    <scope>NUCLEOTIDE SEQUENCE [LARGE SCALE GENOMIC DNA]</scope>
    <source>
        <strain evidence="3 4">MCA 4718</strain>
    </source>
</reference>
<keyword evidence="4" id="KW-1185">Reference proteome</keyword>
<evidence type="ECO:0000256" key="2">
    <source>
        <dbReference type="SAM" id="MobiDB-lite"/>
    </source>
</evidence>
<proteinExistence type="inferred from homology"/>
<dbReference type="PANTHER" id="PTHR13261:SF0">
    <property type="entry name" value="BRCA2 AND CDKN1A-INTERACTING PROTEIN"/>
    <property type="match status" value="1"/>
</dbReference>
<feature type="compositionally biased region" description="Acidic residues" evidence="2">
    <location>
        <begin position="44"/>
        <end position="57"/>
    </location>
</feature>